<dbReference type="Proteomes" id="UP001153334">
    <property type="component" value="Unassembled WGS sequence"/>
</dbReference>
<proteinExistence type="predicted"/>
<gene>
    <name evidence="1" type="ORF">ONZ43_g7692</name>
</gene>
<name>A0ACC2HPL4_9PEZI</name>
<protein>
    <submittedName>
        <fullName evidence="1">Uncharacterized protein</fullName>
    </submittedName>
</protein>
<evidence type="ECO:0000313" key="2">
    <source>
        <dbReference type="Proteomes" id="UP001153334"/>
    </source>
</evidence>
<dbReference type="EMBL" id="JAPESX010003527">
    <property type="protein sequence ID" value="KAJ8104780.1"/>
    <property type="molecule type" value="Genomic_DNA"/>
</dbReference>
<organism evidence="1 2">
    <name type="scientific">Nemania bipapillata</name>
    <dbReference type="NCBI Taxonomy" id="110536"/>
    <lineage>
        <taxon>Eukaryota</taxon>
        <taxon>Fungi</taxon>
        <taxon>Dikarya</taxon>
        <taxon>Ascomycota</taxon>
        <taxon>Pezizomycotina</taxon>
        <taxon>Sordariomycetes</taxon>
        <taxon>Xylariomycetidae</taxon>
        <taxon>Xylariales</taxon>
        <taxon>Xylariaceae</taxon>
        <taxon>Nemania</taxon>
    </lineage>
</organism>
<keyword evidence="2" id="KW-1185">Reference proteome</keyword>
<evidence type="ECO:0000313" key="1">
    <source>
        <dbReference type="EMBL" id="KAJ8104780.1"/>
    </source>
</evidence>
<reference evidence="1" key="1">
    <citation type="submission" date="2022-11" db="EMBL/GenBank/DDBJ databases">
        <title>Genome Sequence of Nemania bipapillata.</title>
        <authorList>
            <person name="Buettner E."/>
        </authorList>
    </citation>
    <scope>NUCLEOTIDE SEQUENCE</scope>
    <source>
        <strain evidence="1">CP14</strain>
    </source>
</reference>
<accession>A0ACC2HPL4</accession>
<sequence length="102" mass="11362">MEIGHMCRLCKPTSCQTLVGKPLRQNILGISGAWTAKTNNIINTIINNNNSHDNSNGNNNDNNTSISLCAPLRTKTKVAIEKKRDTGLFPIRHRHHRRHPGA</sequence>
<comment type="caution">
    <text evidence="1">The sequence shown here is derived from an EMBL/GenBank/DDBJ whole genome shotgun (WGS) entry which is preliminary data.</text>
</comment>